<dbReference type="Proteomes" id="UP000308768">
    <property type="component" value="Unassembled WGS sequence"/>
</dbReference>
<dbReference type="InterPro" id="IPR011701">
    <property type="entry name" value="MFS"/>
</dbReference>
<feature type="transmembrane region" description="Helical" evidence="6">
    <location>
        <begin position="286"/>
        <end position="303"/>
    </location>
</feature>
<feature type="transmembrane region" description="Helical" evidence="6">
    <location>
        <begin position="467"/>
        <end position="485"/>
    </location>
</feature>
<dbReference type="Gene3D" id="1.20.1250.20">
    <property type="entry name" value="MFS general substrate transporter like domains"/>
    <property type="match status" value="1"/>
</dbReference>
<evidence type="ECO:0000313" key="8">
    <source>
        <dbReference type="EMBL" id="TKA80734.1"/>
    </source>
</evidence>
<keyword evidence="2" id="KW-0813">Transport</keyword>
<dbReference type="PANTHER" id="PTHR23504:SF15">
    <property type="entry name" value="MAJOR FACILITATOR SUPERFAMILY (MFS) PROFILE DOMAIN-CONTAINING PROTEIN"/>
    <property type="match status" value="1"/>
</dbReference>
<dbReference type="InterPro" id="IPR020846">
    <property type="entry name" value="MFS_dom"/>
</dbReference>
<organism evidence="8 9">
    <name type="scientific">Cryomyces minteri</name>
    <dbReference type="NCBI Taxonomy" id="331657"/>
    <lineage>
        <taxon>Eukaryota</taxon>
        <taxon>Fungi</taxon>
        <taxon>Dikarya</taxon>
        <taxon>Ascomycota</taxon>
        <taxon>Pezizomycotina</taxon>
        <taxon>Dothideomycetes</taxon>
        <taxon>Dothideomycetes incertae sedis</taxon>
        <taxon>Cryomyces</taxon>
    </lineage>
</organism>
<accession>A0A4U0XSW3</accession>
<dbReference type="AlphaFoldDB" id="A0A4U0XSW3"/>
<evidence type="ECO:0000256" key="5">
    <source>
        <dbReference type="ARBA" id="ARBA00023136"/>
    </source>
</evidence>
<evidence type="ECO:0000256" key="1">
    <source>
        <dbReference type="ARBA" id="ARBA00004141"/>
    </source>
</evidence>
<evidence type="ECO:0000256" key="4">
    <source>
        <dbReference type="ARBA" id="ARBA00022989"/>
    </source>
</evidence>
<dbReference type="GO" id="GO:0022857">
    <property type="term" value="F:transmembrane transporter activity"/>
    <property type="evidence" value="ECO:0007669"/>
    <property type="project" value="InterPro"/>
</dbReference>
<dbReference type="OrthoDB" id="10262656at2759"/>
<feature type="transmembrane region" description="Helical" evidence="6">
    <location>
        <begin position="368"/>
        <end position="386"/>
    </location>
</feature>
<evidence type="ECO:0000256" key="3">
    <source>
        <dbReference type="ARBA" id="ARBA00022692"/>
    </source>
</evidence>
<dbReference type="PANTHER" id="PTHR23504">
    <property type="entry name" value="MAJOR FACILITATOR SUPERFAMILY DOMAIN-CONTAINING PROTEIN 10"/>
    <property type="match status" value="1"/>
</dbReference>
<dbReference type="PROSITE" id="PS50850">
    <property type="entry name" value="MFS"/>
    <property type="match status" value="1"/>
</dbReference>
<feature type="transmembrane region" description="Helical" evidence="6">
    <location>
        <begin position="118"/>
        <end position="139"/>
    </location>
</feature>
<proteinExistence type="predicted"/>
<gene>
    <name evidence="8" type="ORF">B0A49_01151</name>
</gene>
<comment type="caution">
    <text evidence="8">The sequence shown here is derived from an EMBL/GenBank/DDBJ whole genome shotgun (WGS) entry which is preliminary data.</text>
</comment>
<sequence>MSIFPYIYYMIKSFEITNDDRQIALYAGMVTSAFAFAEFSTGALWGVVSDKVGRKPILLTGMAGTGLSIILFGFAPNLTTALLARALGGLLNGNIGVIQSTVAEVVKVEAHQARAYSIMPFVWCLGTVIGSGLGGTLANPVKSYPSVFLPGTVFDRFPYLLPNLVCAAVVLFGLIIGILFLEETHEDKQNRRDPGLEAGKWILSKFHRTSPEELLLSDKTSFPEETLSLLDEDTQPPEYRSTESSPGLPAKYDLMPEVPPSSLGPIRHPVLVRSTLAVKNAFTRQVLLNLVSFAILAYHTITLEQLMPVLLSMPKSTQPPSLPFKFTGGLALSTEHIGYVLSVQGFLQMIIQLFLFPIVNKRIGSLNTFRLVIFCYPVLYLAIPYVTLAPENLRMACVYLALVCKVTGQAFSYPSASIMLANAAPSRKVLGTLNGVAGSGASFSRAIGPICAGMIQAAGLRLGYLGLAWWASGLVALGGAILTIWMKEEKRLPSCDGVPTDEEAGTMGLVMESTKA</sequence>
<keyword evidence="9" id="KW-1185">Reference proteome</keyword>
<dbReference type="Pfam" id="PF07690">
    <property type="entry name" value="MFS_1"/>
    <property type="match status" value="1"/>
</dbReference>
<feature type="transmembrane region" description="Helical" evidence="6">
    <location>
        <begin position="23"/>
        <end position="45"/>
    </location>
</feature>
<evidence type="ECO:0000256" key="6">
    <source>
        <dbReference type="SAM" id="Phobius"/>
    </source>
</evidence>
<feature type="transmembrane region" description="Helical" evidence="6">
    <location>
        <begin position="57"/>
        <end position="76"/>
    </location>
</feature>
<evidence type="ECO:0000259" key="7">
    <source>
        <dbReference type="PROSITE" id="PS50850"/>
    </source>
</evidence>
<evidence type="ECO:0000313" key="9">
    <source>
        <dbReference type="Proteomes" id="UP000308768"/>
    </source>
</evidence>
<feature type="transmembrane region" description="Helical" evidence="6">
    <location>
        <begin position="336"/>
        <end position="356"/>
    </location>
</feature>
<protein>
    <recommendedName>
        <fullName evidence="7">Major facilitator superfamily (MFS) profile domain-containing protein</fullName>
    </recommendedName>
</protein>
<comment type="subcellular location">
    <subcellularLocation>
        <location evidence="1">Membrane</location>
        <topology evidence="1">Multi-pass membrane protein</topology>
    </subcellularLocation>
</comment>
<evidence type="ECO:0000256" key="2">
    <source>
        <dbReference type="ARBA" id="ARBA00022448"/>
    </source>
</evidence>
<dbReference type="InterPro" id="IPR036259">
    <property type="entry name" value="MFS_trans_sf"/>
</dbReference>
<dbReference type="EMBL" id="NAJN01000048">
    <property type="protein sequence ID" value="TKA80734.1"/>
    <property type="molecule type" value="Genomic_DNA"/>
</dbReference>
<feature type="transmembrane region" description="Helical" evidence="6">
    <location>
        <begin position="159"/>
        <end position="181"/>
    </location>
</feature>
<name>A0A4U0XSW3_9PEZI</name>
<reference evidence="8 9" key="1">
    <citation type="submission" date="2017-03" db="EMBL/GenBank/DDBJ databases">
        <title>Genomes of endolithic fungi from Antarctica.</title>
        <authorList>
            <person name="Coleine C."/>
            <person name="Masonjones S."/>
            <person name="Stajich J.E."/>
        </authorList>
    </citation>
    <scope>NUCLEOTIDE SEQUENCE [LARGE SCALE GENOMIC DNA]</scope>
    <source>
        <strain evidence="8 9">CCFEE 5187</strain>
    </source>
</reference>
<keyword evidence="4 6" id="KW-1133">Transmembrane helix</keyword>
<keyword evidence="3 6" id="KW-0812">Transmembrane</keyword>
<keyword evidence="5 6" id="KW-0472">Membrane</keyword>
<feature type="domain" description="Major facilitator superfamily (MFS) profile" evidence="7">
    <location>
        <begin position="1"/>
        <end position="491"/>
    </location>
</feature>
<dbReference type="GO" id="GO:0016020">
    <property type="term" value="C:membrane"/>
    <property type="evidence" value="ECO:0007669"/>
    <property type="project" value="UniProtKB-SubCell"/>
</dbReference>
<dbReference type="SUPFAM" id="SSF103473">
    <property type="entry name" value="MFS general substrate transporter"/>
    <property type="match status" value="1"/>
</dbReference>